<reference evidence="8 9" key="1">
    <citation type="journal article" date="2016" name="Nat. Commun.">
        <title>Thousands of microbial genomes shed light on interconnected biogeochemical processes in an aquifer system.</title>
        <authorList>
            <person name="Anantharaman K."/>
            <person name="Brown C.T."/>
            <person name="Hug L.A."/>
            <person name="Sharon I."/>
            <person name="Castelle C.J."/>
            <person name="Probst A.J."/>
            <person name="Thomas B.C."/>
            <person name="Singh A."/>
            <person name="Wilkins M.J."/>
            <person name="Karaoz U."/>
            <person name="Brodie E.L."/>
            <person name="Williams K.H."/>
            <person name="Hubbard S.S."/>
            <person name="Banfield J.F."/>
        </authorList>
    </citation>
    <scope>NUCLEOTIDE SEQUENCE [LARGE SCALE GENOMIC DNA]</scope>
</reference>
<dbReference type="InterPro" id="IPR014721">
    <property type="entry name" value="Ribsml_uS5_D2-typ_fold_subgr"/>
</dbReference>
<keyword evidence="1 6" id="KW-0819">tRNA processing</keyword>
<dbReference type="GO" id="GO:0030677">
    <property type="term" value="C:ribonuclease P complex"/>
    <property type="evidence" value="ECO:0007669"/>
    <property type="project" value="TreeGrafter"/>
</dbReference>
<evidence type="ECO:0000256" key="5">
    <source>
        <dbReference type="ARBA" id="ARBA00022884"/>
    </source>
</evidence>
<dbReference type="GO" id="GO:0001682">
    <property type="term" value="P:tRNA 5'-leader removal"/>
    <property type="evidence" value="ECO:0007669"/>
    <property type="project" value="UniProtKB-UniRule"/>
</dbReference>
<dbReference type="HAMAP" id="MF_00227">
    <property type="entry name" value="RNase_P"/>
    <property type="match status" value="1"/>
</dbReference>
<keyword evidence="5 6" id="KW-0694">RNA-binding</keyword>
<dbReference type="AlphaFoldDB" id="A0A1F8EXN7"/>
<evidence type="ECO:0000256" key="7">
    <source>
        <dbReference type="NCBIfam" id="TIGR00188"/>
    </source>
</evidence>
<dbReference type="STRING" id="1802669.A2746_01080"/>
<dbReference type="Proteomes" id="UP000177419">
    <property type="component" value="Unassembled WGS sequence"/>
</dbReference>
<dbReference type="EMBL" id="MGJJ01000015">
    <property type="protein sequence ID" value="OGN05238.1"/>
    <property type="molecule type" value="Genomic_DNA"/>
</dbReference>
<comment type="subunit">
    <text evidence="6">Consists of a catalytic RNA component (M1 or rnpB) and a protein subunit.</text>
</comment>
<dbReference type="PANTHER" id="PTHR33992:SF1">
    <property type="entry name" value="RIBONUCLEASE P PROTEIN COMPONENT"/>
    <property type="match status" value="1"/>
</dbReference>
<keyword evidence="4 6" id="KW-0378">Hydrolase</keyword>
<comment type="caution">
    <text evidence="8">The sequence shown here is derived from an EMBL/GenBank/DDBJ whole genome shotgun (WGS) entry which is preliminary data.</text>
</comment>
<dbReference type="Gene3D" id="3.30.230.10">
    <property type="match status" value="1"/>
</dbReference>
<keyword evidence="3 6" id="KW-0255">Endonuclease</keyword>
<organism evidence="8 9">
    <name type="scientific">Candidatus Yanofskybacteria bacterium RIFCSPHIGHO2_01_FULL_44_22</name>
    <dbReference type="NCBI Taxonomy" id="1802669"/>
    <lineage>
        <taxon>Bacteria</taxon>
        <taxon>Candidatus Yanofskyibacteriota</taxon>
    </lineage>
</organism>
<dbReference type="GO" id="GO:0004526">
    <property type="term" value="F:ribonuclease P activity"/>
    <property type="evidence" value="ECO:0007669"/>
    <property type="project" value="UniProtKB-UniRule"/>
</dbReference>
<dbReference type="InterPro" id="IPR000100">
    <property type="entry name" value="RNase_P"/>
</dbReference>
<sequence>MALNTKNRVKNKKEFDEVFKRGKTVSGSFLFVRFIKSMGEFPRFGFIISSKISKKAVIRNRIKRLLSETSRLNLEKIRGVFDVITVLKTSSASTAKPDELRRDFLTVLNRAGIL</sequence>
<dbReference type="InterPro" id="IPR020568">
    <property type="entry name" value="Ribosomal_Su5_D2-typ_SF"/>
</dbReference>
<keyword evidence="2 6" id="KW-0540">Nuclease</keyword>
<evidence type="ECO:0000256" key="3">
    <source>
        <dbReference type="ARBA" id="ARBA00022759"/>
    </source>
</evidence>
<comment type="similarity">
    <text evidence="6">Belongs to the RnpA family.</text>
</comment>
<evidence type="ECO:0000256" key="1">
    <source>
        <dbReference type="ARBA" id="ARBA00022694"/>
    </source>
</evidence>
<dbReference type="NCBIfam" id="TIGR00188">
    <property type="entry name" value="rnpA"/>
    <property type="match status" value="1"/>
</dbReference>
<dbReference type="EC" id="3.1.26.5" evidence="6 7"/>
<dbReference type="PANTHER" id="PTHR33992">
    <property type="entry name" value="RIBONUCLEASE P PROTEIN COMPONENT"/>
    <property type="match status" value="1"/>
</dbReference>
<evidence type="ECO:0000256" key="4">
    <source>
        <dbReference type="ARBA" id="ARBA00022801"/>
    </source>
</evidence>
<evidence type="ECO:0000256" key="6">
    <source>
        <dbReference type="HAMAP-Rule" id="MF_00227"/>
    </source>
</evidence>
<name>A0A1F8EXN7_9BACT</name>
<proteinExistence type="inferred from homology"/>
<dbReference type="GO" id="GO:0000049">
    <property type="term" value="F:tRNA binding"/>
    <property type="evidence" value="ECO:0007669"/>
    <property type="project" value="UniProtKB-UniRule"/>
</dbReference>
<protein>
    <recommendedName>
        <fullName evidence="6 7">Ribonuclease P protein component</fullName>
        <shortName evidence="6">RNase P protein</shortName>
        <shortName evidence="6">RNaseP protein</shortName>
        <ecNumber evidence="6 7">3.1.26.5</ecNumber>
    </recommendedName>
    <alternativeName>
        <fullName evidence="6">Protein C5</fullName>
    </alternativeName>
</protein>
<evidence type="ECO:0000313" key="9">
    <source>
        <dbReference type="Proteomes" id="UP000177419"/>
    </source>
</evidence>
<gene>
    <name evidence="6" type="primary">rnpA</name>
    <name evidence="8" type="ORF">A2746_01080</name>
</gene>
<dbReference type="Pfam" id="PF00825">
    <property type="entry name" value="Ribonuclease_P"/>
    <property type="match status" value="1"/>
</dbReference>
<dbReference type="GO" id="GO:0042781">
    <property type="term" value="F:3'-tRNA processing endoribonuclease activity"/>
    <property type="evidence" value="ECO:0007669"/>
    <property type="project" value="TreeGrafter"/>
</dbReference>
<evidence type="ECO:0000313" key="8">
    <source>
        <dbReference type="EMBL" id="OGN05238.1"/>
    </source>
</evidence>
<evidence type="ECO:0000256" key="2">
    <source>
        <dbReference type="ARBA" id="ARBA00022722"/>
    </source>
</evidence>
<dbReference type="SUPFAM" id="SSF54211">
    <property type="entry name" value="Ribosomal protein S5 domain 2-like"/>
    <property type="match status" value="1"/>
</dbReference>
<comment type="function">
    <text evidence="6">RNaseP catalyzes the removal of the 5'-leader sequence from pre-tRNA to produce the mature 5'-terminus. It can also cleave other RNA substrates such as 4.5S RNA. The protein component plays an auxiliary but essential role in vivo by binding to the 5'-leader sequence and broadening the substrate specificity of the ribozyme.</text>
</comment>
<comment type="catalytic activity">
    <reaction evidence="6">
        <text>Endonucleolytic cleavage of RNA, removing 5'-extranucleotides from tRNA precursor.</text>
        <dbReference type="EC" id="3.1.26.5"/>
    </reaction>
</comment>
<accession>A0A1F8EXN7</accession>